<gene>
    <name evidence="6" type="ORF">DI603_12780</name>
</gene>
<comment type="caution">
    <text evidence="6">The sequence shown here is derived from an EMBL/GenBank/DDBJ whole genome shotgun (WGS) entry which is preliminary data.</text>
</comment>
<feature type="chain" id="PRO_5016092828" evidence="4">
    <location>
        <begin position="20"/>
        <end position="524"/>
    </location>
</feature>
<evidence type="ECO:0000313" key="7">
    <source>
        <dbReference type="Proteomes" id="UP000249633"/>
    </source>
</evidence>
<evidence type="ECO:0000256" key="3">
    <source>
        <dbReference type="ARBA" id="ARBA00022729"/>
    </source>
</evidence>
<keyword evidence="2" id="KW-0813">Transport</keyword>
<sequence length="524" mass="58600">MRRLLYCALLLLTTTAPLAQTLRWAAQGDLQTLDPHSQNELMTNALNSQVYEFLVRRQRDQSIGPSLATEWTQVNPLLWRVKLRAGVKFHDGSPFSADDVVFSMQRLRDANSPFRVYANAVGTPRAVDPLTVDFQLDRPNPIFAEHLINLLIMNRRWCEQHRVTRPLNFKEKEESYASLNANGTGPFMLVSRQPGVKTSYRRNPNWWGRFEGNLQSFSFIPIANDATRTAALVSGEVDFVLDPPPRDVERLRKTAGLKVLDGPENRLIFIGMDQTRDTLLYGSAPGGRNPLKDLRVRRALYQAIDIEAIKTRLMAGFAAPTGGLTPSPLGAYNDPALDTRLPYDLPAARRLMAEAGYPQGFEVTLDCPNNRYINDEKICVALAGMWAQLKLRVRVNAMSRQLFFPKLEKFDTSLYLAGWGGGTVDAEVMLTPVLRNRGQQGVGVANYGGIVNDRADALAAASSIETDPAKRQTLVKGALQAYREQINLIPLHRQVIPWAMRANVTLPHSPANWPSMDWVQIVGN</sequence>
<dbReference type="AlphaFoldDB" id="A0A2W5FNX5"/>
<evidence type="ECO:0000256" key="4">
    <source>
        <dbReference type="SAM" id="SignalP"/>
    </source>
</evidence>
<dbReference type="CDD" id="cd08498">
    <property type="entry name" value="PBP2_NikA_DppA_OppA_like_2"/>
    <property type="match status" value="1"/>
</dbReference>
<proteinExistence type="inferred from homology"/>
<reference evidence="6 7" key="1">
    <citation type="submission" date="2017-08" db="EMBL/GenBank/DDBJ databases">
        <title>Infants hospitalized years apart are colonized by the same room-sourced microbial strains.</title>
        <authorList>
            <person name="Brooks B."/>
            <person name="Olm M.R."/>
            <person name="Firek B.A."/>
            <person name="Baker R."/>
            <person name="Thomas B.C."/>
            <person name="Morowitz M.J."/>
            <person name="Banfield J.F."/>
        </authorList>
    </citation>
    <scope>NUCLEOTIDE SEQUENCE [LARGE SCALE GENOMIC DNA]</scope>
    <source>
        <strain evidence="6">S2_012_000_R2_81</strain>
    </source>
</reference>
<evidence type="ECO:0000256" key="2">
    <source>
        <dbReference type="ARBA" id="ARBA00022448"/>
    </source>
</evidence>
<dbReference type="PANTHER" id="PTHR30290">
    <property type="entry name" value="PERIPLASMIC BINDING COMPONENT OF ABC TRANSPORTER"/>
    <property type="match status" value="1"/>
</dbReference>
<dbReference type="InterPro" id="IPR039424">
    <property type="entry name" value="SBP_5"/>
</dbReference>
<dbReference type="GO" id="GO:0030288">
    <property type="term" value="C:outer membrane-bounded periplasmic space"/>
    <property type="evidence" value="ECO:0007669"/>
    <property type="project" value="UniProtKB-ARBA"/>
</dbReference>
<evidence type="ECO:0000256" key="1">
    <source>
        <dbReference type="ARBA" id="ARBA00005695"/>
    </source>
</evidence>
<dbReference type="InterPro" id="IPR030678">
    <property type="entry name" value="Peptide/Ni-bd"/>
</dbReference>
<dbReference type="SUPFAM" id="SSF53850">
    <property type="entry name" value="Periplasmic binding protein-like II"/>
    <property type="match status" value="1"/>
</dbReference>
<dbReference type="GO" id="GO:0015833">
    <property type="term" value="P:peptide transport"/>
    <property type="evidence" value="ECO:0007669"/>
    <property type="project" value="TreeGrafter"/>
</dbReference>
<dbReference type="PANTHER" id="PTHR30290:SF9">
    <property type="entry name" value="OLIGOPEPTIDE-BINDING PROTEIN APPA"/>
    <property type="match status" value="1"/>
</dbReference>
<dbReference type="PIRSF" id="PIRSF002741">
    <property type="entry name" value="MppA"/>
    <property type="match status" value="1"/>
</dbReference>
<feature type="signal peptide" evidence="4">
    <location>
        <begin position="1"/>
        <end position="19"/>
    </location>
</feature>
<dbReference type="Pfam" id="PF00496">
    <property type="entry name" value="SBP_bac_5"/>
    <property type="match status" value="1"/>
</dbReference>
<protein>
    <submittedName>
        <fullName evidence="6">ABC transporter substrate-binding protein</fullName>
    </submittedName>
</protein>
<dbReference type="Proteomes" id="UP000249633">
    <property type="component" value="Unassembled WGS sequence"/>
</dbReference>
<dbReference type="InterPro" id="IPR000914">
    <property type="entry name" value="SBP_5_dom"/>
</dbReference>
<name>A0A2W5FNX5_9BURK</name>
<feature type="domain" description="Solute-binding protein family 5" evidence="5">
    <location>
        <begin position="63"/>
        <end position="439"/>
    </location>
</feature>
<comment type="similarity">
    <text evidence="1">Belongs to the bacterial solute-binding protein 5 family.</text>
</comment>
<dbReference type="GO" id="GO:0043190">
    <property type="term" value="C:ATP-binding cassette (ABC) transporter complex"/>
    <property type="evidence" value="ECO:0007669"/>
    <property type="project" value="InterPro"/>
</dbReference>
<organism evidence="6 7">
    <name type="scientific">Roseateles depolymerans</name>
    <dbReference type="NCBI Taxonomy" id="76731"/>
    <lineage>
        <taxon>Bacteria</taxon>
        <taxon>Pseudomonadati</taxon>
        <taxon>Pseudomonadota</taxon>
        <taxon>Betaproteobacteria</taxon>
        <taxon>Burkholderiales</taxon>
        <taxon>Sphaerotilaceae</taxon>
        <taxon>Roseateles</taxon>
    </lineage>
</organism>
<dbReference type="EMBL" id="QFOD01000011">
    <property type="protein sequence ID" value="PZP31239.1"/>
    <property type="molecule type" value="Genomic_DNA"/>
</dbReference>
<accession>A0A2W5FNX5</accession>
<dbReference type="GO" id="GO:1904680">
    <property type="term" value="F:peptide transmembrane transporter activity"/>
    <property type="evidence" value="ECO:0007669"/>
    <property type="project" value="TreeGrafter"/>
</dbReference>
<evidence type="ECO:0000313" key="6">
    <source>
        <dbReference type="EMBL" id="PZP31239.1"/>
    </source>
</evidence>
<keyword evidence="3 4" id="KW-0732">Signal</keyword>
<dbReference type="Gene3D" id="3.40.190.10">
    <property type="entry name" value="Periplasmic binding protein-like II"/>
    <property type="match status" value="1"/>
</dbReference>
<dbReference type="Gene3D" id="3.10.105.10">
    <property type="entry name" value="Dipeptide-binding Protein, Domain 3"/>
    <property type="match status" value="1"/>
</dbReference>
<evidence type="ECO:0000259" key="5">
    <source>
        <dbReference type="Pfam" id="PF00496"/>
    </source>
</evidence>